<protein>
    <recommendedName>
        <fullName evidence="5">FLYWCH-type domain-containing protein</fullName>
    </recommendedName>
</protein>
<evidence type="ECO:0000313" key="9">
    <source>
        <dbReference type="EMBL" id="CAF4367955.1"/>
    </source>
</evidence>
<dbReference type="EMBL" id="CAJOBC010088379">
    <property type="protein sequence ID" value="CAF4367955.1"/>
    <property type="molecule type" value="Genomic_DNA"/>
</dbReference>
<feature type="compositionally biased region" description="Low complexity" evidence="4">
    <location>
        <begin position="42"/>
        <end position="59"/>
    </location>
</feature>
<evidence type="ECO:0000313" key="10">
    <source>
        <dbReference type="Proteomes" id="UP000663829"/>
    </source>
</evidence>
<dbReference type="Gene3D" id="2.20.25.240">
    <property type="match status" value="1"/>
</dbReference>
<evidence type="ECO:0000259" key="5">
    <source>
        <dbReference type="Pfam" id="PF04500"/>
    </source>
</evidence>
<keyword evidence="1" id="KW-0479">Metal-binding</keyword>
<sequence length="240" mass="27183">MPVTTRSGVLRSQIAEETTLPANSTTSTQVSKSMVISKTTRKFQSQQKQKQLKAQPPTTSIEPETCSTVEQQLPPSQIETTVENNNYHDHEDERLGTEMDISLESLFSDQQLILPTTHENEIAEQQTVKNDYPMLSLGSSNEDDDDMYPDDSNTIMNKPVVKGDITTGTSTRGDKMIFMNSYGYLYISETKNTVGWRCVRRNENCKAVVYTLKESGLQKLRRKNYPPLPNDQKFVVPTVY</sequence>
<evidence type="ECO:0000313" key="8">
    <source>
        <dbReference type="EMBL" id="CAF4016567.1"/>
    </source>
</evidence>
<dbReference type="Proteomes" id="UP000682733">
    <property type="component" value="Unassembled WGS sequence"/>
</dbReference>
<keyword evidence="3" id="KW-0862">Zinc</keyword>
<accession>A0A815TUD7</accession>
<feature type="domain" description="FLYWCH-type" evidence="5">
    <location>
        <begin position="169"/>
        <end position="212"/>
    </location>
</feature>
<organism evidence="7 10">
    <name type="scientific">Didymodactylos carnosus</name>
    <dbReference type="NCBI Taxonomy" id="1234261"/>
    <lineage>
        <taxon>Eukaryota</taxon>
        <taxon>Metazoa</taxon>
        <taxon>Spiralia</taxon>
        <taxon>Gnathifera</taxon>
        <taxon>Rotifera</taxon>
        <taxon>Eurotatoria</taxon>
        <taxon>Bdelloidea</taxon>
        <taxon>Philodinida</taxon>
        <taxon>Philodinidae</taxon>
        <taxon>Didymodactylos</taxon>
    </lineage>
</organism>
<comment type="caution">
    <text evidence="7">The sequence shown here is derived from an EMBL/GenBank/DDBJ whole genome shotgun (WGS) entry which is preliminary data.</text>
</comment>
<keyword evidence="10" id="KW-1185">Reference proteome</keyword>
<dbReference type="Proteomes" id="UP000677228">
    <property type="component" value="Unassembled WGS sequence"/>
</dbReference>
<dbReference type="OrthoDB" id="10040355at2759"/>
<evidence type="ECO:0000313" key="6">
    <source>
        <dbReference type="EMBL" id="CAF1207298.1"/>
    </source>
</evidence>
<feature type="region of interest" description="Disordered" evidence="4">
    <location>
        <begin position="42"/>
        <end position="64"/>
    </location>
</feature>
<evidence type="ECO:0000256" key="2">
    <source>
        <dbReference type="ARBA" id="ARBA00022771"/>
    </source>
</evidence>
<dbReference type="AlphaFoldDB" id="A0A815TUD7"/>
<evidence type="ECO:0000313" key="7">
    <source>
        <dbReference type="EMBL" id="CAF1506829.1"/>
    </source>
</evidence>
<dbReference type="Proteomes" id="UP000681722">
    <property type="component" value="Unassembled WGS sequence"/>
</dbReference>
<evidence type="ECO:0000256" key="4">
    <source>
        <dbReference type="SAM" id="MobiDB-lite"/>
    </source>
</evidence>
<feature type="compositionally biased region" description="Polar residues" evidence="4">
    <location>
        <begin position="20"/>
        <end position="29"/>
    </location>
</feature>
<gene>
    <name evidence="7" type="ORF">GPM918_LOCUS36933</name>
    <name evidence="6" type="ORF">OVA965_LOCUS24275</name>
    <name evidence="9" type="ORF">SRO942_LOCUS37684</name>
    <name evidence="8" type="ORF">TMI583_LOCUS24998</name>
</gene>
<dbReference type="Pfam" id="PF04500">
    <property type="entry name" value="FLYWCH"/>
    <property type="match status" value="1"/>
</dbReference>
<dbReference type="EMBL" id="CAJOBA010036094">
    <property type="protein sequence ID" value="CAF4016567.1"/>
    <property type="molecule type" value="Genomic_DNA"/>
</dbReference>
<dbReference type="GO" id="GO:0008270">
    <property type="term" value="F:zinc ion binding"/>
    <property type="evidence" value="ECO:0007669"/>
    <property type="project" value="UniProtKB-KW"/>
</dbReference>
<evidence type="ECO:0000256" key="3">
    <source>
        <dbReference type="ARBA" id="ARBA00022833"/>
    </source>
</evidence>
<feature type="region of interest" description="Disordered" evidence="4">
    <location>
        <begin position="1"/>
        <end position="29"/>
    </location>
</feature>
<reference evidence="7" key="1">
    <citation type="submission" date="2021-02" db="EMBL/GenBank/DDBJ databases">
        <authorList>
            <person name="Nowell W R."/>
        </authorList>
    </citation>
    <scope>NUCLEOTIDE SEQUENCE</scope>
</reference>
<dbReference type="Proteomes" id="UP000663829">
    <property type="component" value="Unassembled WGS sequence"/>
</dbReference>
<dbReference type="InterPro" id="IPR007588">
    <property type="entry name" value="Znf_FLYWCH"/>
</dbReference>
<name>A0A815TUD7_9BILA</name>
<dbReference type="EMBL" id="CAJNOK010014559">
    <property type="protein sequence ID" value="CAF1207298.1"/>
    <property type="molecule type" value="Genomic_DNA"/>
</dbReference>
<evidence type="ECO:0000256" key="1">
    <source>
        <dbReference type="ARBA" id="ARBA00022723"/>
    </source>
</evidence>
<dbReference type="EMBL" id="CAJNOQ010022855">
    <property type="protein sequence ID" value="CAF1506829.1"/>
    <property type="molecule type" value="Genomic_DNA"/>
</dbReference>
<keyword evidence="2" id="KW-0863">Zinc-finger</keyword>
<proteinExistence type="predicted"/>